<evidence type="ECO:0000259" key="3">
    <source>
        <dbReference type="Pfam" id="PF03763"/>
    </source>
</evidence>
<keyword evidence="2" id="KW-0175">Coiled coil</keyword>
<gene>
    <name evidence="4" type="ORF">JCGZ_20621</name>
</gene>
<dbReference type="Proteomes" id="UP000027138">
    <property type="component" value="Unassembled WGS sequence"/>
</dbReference>
<dbReference type="PANTHER" id="PTHR31775">
    <property type="entry name" value="OS02G0117200 PROTEIN"/>
    <property type="match status" value="1"/>
</dbReference>
<accession>A0A067JZM4</accession>
<feature type="domain" description="Remorin C-terminal" evidence="3">
    <location>
        <begin position="46"/>
        <end position="150"/>
    </location>
</feature>
<proteinExistence type="inferred from homology"/>
<dbReference type="Pfam" id="PF03763">
    <property type="entry name" value="Remorin_C"/>
    <property type="match status" value="1"/>
</dbReference>
<evidence type="ECO:0000256" key="2">
    <source>
        <dbReference type="SAM" id="Coils"/>
    </source>
</evidence>
<reference evidence="4 5" key="1">
    <citation type="journal article" date="2014" name="PLoS ONE">
        <title>Global Analysis of Gene Expression Profiles in Physic Nut (Jatropha curcas L.) Seedlings Exposed to Salt Stress.</title>
        <authorList>
            <person name="Zhang L."/>
            <person name="Zhang C."/>
            <person name="Wu P."/>
            <person name="Chen Y."/>
            <person name="Li M."/>
            <person name="Jiang H."/>
            <person name="Wu G."/>
        </authorList>
    </citation>
    <scope>NUCLEOTIDE SEQUENCE [LARGE SCALE GENOMIC DNA]</scope>
    <source>
        <strain evidence="5">cv. GZQX0401</strain>
        <tissue evidence="4">Young leaves</tissue>
    </source>
</reference>
<dbReference type="AlphaFoldDB" id="A0A067JZM4"/>
<dbReference type="EMBL" id="KK914993">
    <property type="protein sequence ID" value="KDP25465.1"/>
    <property type="molecule type" value="Genomic_DNA"/>
</dbReference>
<evidence type="ECO:0000256" key="1">
    <source>
        <dbReference type="ARBA" id="ARBA00005711"/>
    </source>
</evidence>
<feature type="coiled-coil region" evidence="2">
    <location>
        <begin position="81"/>
        <end position="123"/>
    </location>
</feature>
<sequence>MAEEKPKTAESKDVSVPILAEEQKEMVEEREIVAQKNELAKIEWDKRYALIKAWEETEKAKVENKTYKKLSALGSWETNQKAVLESQIRQHEEKLERKKVEFAEKMRNKIAEIQKEAEERKTMIEAKRGQDFLKVEENAARYHSLGYLPRRSLICFAT</sequence>
<dbReference type="InterPro" id="IPR005516">
    <property type="entry name" value="Remorin_C"/>
</dbReference>
<dbReference type="OrthoDB" id="684343at2759"/>
<protein>
    <recommendedName>
        <fullName evidence="3">Remorin C-terminal domain-containing protein</fullName>
    </recommendedName>
</protein>
<dbReference type="STRING" id="180498.A0A067JZM4"/>
<name>A0A067JZM4_JATCU</name>
<keyword evidence="5" id="KW-1185">Reference proteome</keyword>
<evidence type="ECO:0000313" key="5">
    <source>
        <dbReference type="Proteomes" id="UP000027138"/>
    </source>
</evidence>
<dbReference type="PANTHER" id="PTHR31775:SF5">
    <property type="entry name" value="REMORIN 1.4"/>
    <property type="match status" value="1"/>
</dbReference>
<comment type="similarity">
    <text evidence="1">Belongs to the remorin family.</text>
</comment>
<organism evidence="4 5">
    <name type="scientific">Jatropha curcas</name>
    <name type="common">Barbados nut</name>
    <dbReference type="NCBI Taxonomy" id="180498"/>
    <lineage>
        <taxon>Eukaryota</taxon>
        <taxon>Viridiplantae</taxon>
        <taxon>Streptophyta</taxon>
        <taxon>Embryophyta</taxon>
        <taxon>Tracheophyta</taxon>
        <taxon>Spermatophyta</taxon>
        <taxon>Magnoliopsida</taxon>
        <taxon>eudicotyledons</taxon>
        <taxon>Gunneridae</taxon>
        <taxon>Pentapetalae</taxon>
        <taxon>rosids</taxon>
        <taxon>fabids</taxon>
        <taxon>Malpighiales</taxon>
        <taxon>Euphorbiaceae</taxon>
        <taxon>Crotonoideae</taxon>
        <taxon>Jatropheae</taxon>
        <taxon>Jatropha</taxon>
    </lineage>
</organism>
<evidence type="ECO:0000313" key="4">
    <source>
        <dbReference type="EMBL" id="KDP25465.1"/>
    </source>
</evidence>